<protein>
    <submittedName>
        <fullName evidence="2">Uncharacterized protein</fullName>
    </submittedName>
</protein>
<organism evidence="2 3">
    <name type="scientific">Riccia sorocarpa</name>
    <dbReference type="NCBI Taxonomy" id="122646"/>
    <lineage>
        <taxon>Eukaryota</taxon>
        <taxon>Viridiplantae</taxon>
        <taxon>Streptophyta</taxon>
        <taxon>Embryophyta</taxon>
        <taxon>Marchantiophyta</taxon>
        <taxon>Marchantiopsida</taxon>
        <taxon>Marchantiidae</taxon>
        <taxon>Marchantiales</taxon>
        <taxon>Ricciaceae</taxon>
        <taxon>Riccia</taxon>
    </lineage>
</organism>
<feature type="region of interest" description="Disordered" evidence="1">
    <location>
        <begin position="1"/>
        <end position="89"/>
    </location>
</feature>
<evidence type="ECO:0000256" key="1">
    <source>
        <dbReference type="SAM" id="MobiDB-lite"/>
    </source>
</evidence>
<accession>A0ABD3GHN6</accession>
<keyword evidence="3" id="KW-1185">Reference proteome</keyword>
<dbReference type="EMBL" id="JBJQOH010000007">
    <property type="protein sequence ID" value="KAL3678705.1"/>
    <property type="molecule type" value="Genomic_DNA"/>
</dbReference>
<name>A0ABD3GHN6_9MARC</name>
<reference evidence="2 3" key="1">
    <citation type="submission" date="2024-09" db="EMBL/GenBank/DDBJ databases">
        <title>Chromosome-scale assembly of Riccia sorocarpa.</title>
        <authorList>
            <person name="Paukszto L."/>
        </authorList>
    </citation>
    <scope>NUCLEOTIDE SEQUENCE [LARGE SCALE GENOMIC DNA]</scope>
    <source>
        <strain evidence="2">LP-2024</strain>
        <tissue evidence="2">Aerial parts of the thallus</tissue>
    </source>
</reference>
<evidence type="ECO:0000313" key="3">
    <source>
        <dbReference type="Proteomes" id="UP001633002"/>
    </source>
</evidence>
<evidence type="ECO:0000313" key="2">
    <source>
        <dbReference type="EMBL" id="KAL3678705.1"/>
    </source>
</evidence>
<comment type="caution">
    <text evidence="2">The sequence shown here is derived from an EMBL/GenBank/DDBJ whole genome shotgun (WGS) entry which is preliminary data.</text>
</comment>
<feature type="compositionally biased region" description="Polar residues" evidence="1">
    <location>
        <begin position="1"/>
        <end position="52"/>
    </location>
</feature>
<gene>
    <name evidence="2" type="ORF">R1sor_021661</name>
</gene>
<proteinExistence type="predicted"/>
<sequence length="107" mass="11796">MNSQSRESSVTEESSAAKENTAYSHSGGSQIPCQSGPSASGPSNTQSKSGGESQDDQEIFQPSAQQSLEPRIRREKSKPPEKRYQKTAKQLARELLRQSIRGSEERR</sequence>
<dbReference type="Proteomes" id="UP001633002">
    <property type="component" value="Unassembled WGS sequence"/>
</dbReference>
<dbReference type="AlphaFoldDB" id="A0ABD3GHN6"/>